<dbReference type="GO" id="GO:0004034">
    <property type="term" value="F:aldose 1-epimerase activity"/>
    <property type="evidence" value="ECO:0007669"/>
    <property type="project" value="UniProtKB-EC"/>
</dbReference>
<dbReference type="RefSeq" id="WP_101553642.1">
    <property type="nucleotide sequence ID" value="NZ_FXYY01000002.1"/>
</dbReference>
<feature type="region of interest" description="Disordered" evidence="1">
    <location>
        <begin position="328"/>
        <end position="359"/>
    </location>
</feature>
<dbReference type="GO" id="GO:0030246">
    <property type="term" value="F:carbohydrate binding"/>
    <property type="evidence" value="ECO:0007669"/>
    <property type="project" value="InterPro"/>
</dbReference>
<dbReference type="Gene3D" id="2.70.98.10">
    <property type="match status" value="1"/>
</dbReference>
<dbReference type="InterPro" id="IPR011013">
    <property type="entry name" value="Gal_mutarotase_sf_dom"/>
</dbReference>
<dbReference type="Proteomes" id="UP000234641">
    <property type="component" value="Unassembled WGS sequence"/>
</dbReference>
<organism evidence="2 3">
    <name type="scientific">Brevibacterium linens ATCC 9172</name>
    <dbReference type="NCBI Taxonomy" id="1255617"/>
    <lineage>
        <taxon>Bacteria</taxon>
        <taxon>Bacillati</taxon>
        <taxon>Actinomycetota</taxon>
        <taxon>Actinomycetes</taxon>
        <taxon>Micrococcales</taxon>
        <taxon>Brevibacteriaceae</taxon>
        <taxon>Brevibacterium</taxon>
    </lineage>
</organism>
<gene>
    <name evidence="2" type="ORF">BLIN9172_00427</name>
</gene>
<dbReference type="SUPFAM" id="SSF74650">
    <property type="entry name" value="Galactose mutarotase-like"/>
    <property type="match status" value="1"/>
</dbReference>
<dbReference type="InterPro" id="IPR037480">
    <property type="entry name" value="YihR-like"/>
</dbReference>
<dbReference type="Pfam" id="PF01263">
    <property type="entry name" value="Aldose_epim"/>
    <property type="match status" value="1"/>
</dbReference>
<protein>
    <submittedName>
        <fullName evidence="2">Aldose 1-epimerase</fullName>
        <ecNumber evidence="2">5.1.3.3</ecNumber>
    </submittedName>
</protein>
<accession>A0A2H1HUJ6</accession>
<dbReference type="GO" id="GO:0005975">
    <property type="term" value="P:carbohydrate metabolic process"/>
    <property type="evidence" value="ECO:0007669"/>
    <property type="project" value="InterPro"/>
</dbReference>
<sequence>MTATIELACGESAAVISPIGASLVRFCVGDRPVVVPMSAFDGAVLAPWPNRIDAGRFDFAGDSHRLPITEPERDTALHGLVADVEWSVVERTESTVSLEYSLEPTEGYPFAFGLRVDVELAEAELRMRARALNTGSAPAPFGFGFHPWLSPGTAPSGTTDPVDGALVDEAQLVIPAAQWFETNERLIPTAVRPFDDGTAVPADHVSDDSACMVCKDFRALRLIGATILDDAYGSPRRGDDGWSRARLKGADLREVVVGMGPGFRTWQVCTGDGLDEDLARRAIAIEPMTCPPNAFAAGEAGEDFDVIAPGDELAVEWSIALTGVDDRIADSGSPLSGNGSAAPDGASADSDGASTFLPE</sequence>
<name>A0A2H1HUJ6_BRELN</name>
<dbReference type="AlphaFoldDB" id="A0A2H1HUJ6"/>
<dbReference type="EMBL" id="FXYY01000002">
    <property type="protein sequence ID" value="SMX66615.1"/>
    <property type="molecule type" value="Genomic_DNA"/>
</dbReference>
<feature type="compositionally biased region" description="Low complexity" evidence="1">
    <location>
        <begin position="336"/>
        <end position="359"/>
    </location>
</feature>
<evidence type="ECO:0000313" key="3">
    <source>
        <dbReference type="Proteomes" id="UP000234641"/>
    </source>
</evidence>
<evidence type="ECO:0000313" key="2">
    <source>
        <dbReference type="EMBL" id="SMX66615.1"/>
    </source>
</evidence>
<reference evidence="2 3" key="1">
    <citation type="submission" date="2017-03" db="EMBL/GenBank/DDBJ databases">
        <authorList>
            <person name="Afonso C.L."/>
            <person name="Miller P.J."/>
            <person name="Scott M.A."/>
            <person name="Spackman E."/>
            <person name="Goraichik I."/>
            <person name="Dimitrov K.M."/>
            <person name="Suarez D.L."/>
            <person name="Swayne D.E."/>
        </authorList>
    </citation>
    <scope>NUCLEOTIDE SEQUENCE [LARGE SCALE GENOMIC DNA]</scope>
    <source>
        <strain evidence="2 3">ATCC 9172</strain>
    </source>
</reference>
<keyword evidence="2" id="KW-0413">Isomerase</keyword>
<proteinExistence type="predicted"/>
<dbReference type="EC" id="5.1.3.3" evidence="2"/>
<dbReference type="InterPro" id="IPR014718">
    <property type="entry name" value="GH-type_carb-bd"/>
</dbReference>
<dbReference type="CDD" id="cd09022">
    <property type="entry name" value="Aldose_epim_Ec_YihR"/>
    <property type="match status" value="1"/>
</dbReference>
<evidence type="ECO:0000256" key="1">
    <source>
        <dbReference type="SAM" id="MobiDB-lite"/>
    </source>
</evidence>
<dbReference type="InterPro" id="IPR008183">
    <property type="entry name" value="Aldose_1/G6P_1-epimerase"/>
</dbReference>